<dbReference type="GO" id="GO:0003700">
    <property type="term" value="F:DNA-binding transcription factor activity"/>
    <property type="evidence" value="ECO:0007669"/>
    <property type="project" value="InterPro"/>
</dbReference>
<dbReference type="Pfam" id="PF12833">
    <property type="entry name" value="HTH_18"/>
    <property type="match status" value="1"/>
</dbReference>
<proteinExistence type="predicted"/>
<dbReference type="InterPro" id="IPR050204">
    <property type="entry name" value="AraC_XylS_family_regulators"/>
</dbReference>
<name>A0A1H3H666_9GAMM</name>
<evidence type="ECO:0000256" key="3">
    <source>
        <dbReference type="ARBA" id="ARBA00023159"/>
    </source>
</evidence>
<dbReference type="AlphaFoldDB" id="A0A1H3H666"/>
<dbReference type="EMBL" id="FNPK01000003">
    <property type="protein sequence ID" value="SDY10830.1"/>
    <property type="molecule type" value="Genomic_DNA"/>
</dbReference>
<keyword evidence="1" id="KW-0805">Transcription regulation</keyword>
<evidence type="ECO:0000313" key="7">
    <source>
        <dbReference type="Proteomes" id="UP000199035"/>
    </source>
</evidence>
<keyword evidence="2" id="KW-0238">DNA-binding</keyword>
<organism evidence="6 7">
    <name type="scientific">Acinetobacter kyonggiensis</name>
    <dbReference type="NCBI Taxonomy" id="595670"/>
    <lineage>
        <taxon>Bacteria</taxon>
        <taxon>Pseudomonadati</taxon>
        <taxon>Pseudomonadota</taxon>
        <taxon>Gammaproteobacteria</taxon>
        <taxon>Moraxellales</taxon>
        <taxon>Moraxellaceae</taxon>
        <taxon>Acinetobacter</taxon>
    </lineage>
</organism>
<dbReference type="PRINTS" id="PR00032">
    <property type="entry name" value="HTHARAC"/>
</dbReference>
<sequence>MLENEQNVISQPELNVQFWHDSRMPYVETRQACQSRICYKAHSHTTFSIGAVDTGLSRFSSYLSAVEMIESGALVVIPAQVEHSCNPMPDQAWSYQMMHLNADWLAALLSETVREQIHAPIPQLKPSVIKKPELYCAFTQLNRDLFNPEVDFREKEQRLIEVLTQIILPCFEWEKTDTSHYFYDHLKDLIIYLKDVNTIVPLEKLASMLGISRYAVIRLFKANLGLTPHAFQLNLKVNQARELLKYGKNVADISYELGFSDQSHFHRVFKIHTGVTPRQYQQGFI</sequence>
<feature type="domain" description="HTH araC/xylS-type" evidence="5">
    <location>
        <begin position="176"/>
        <end position="283"/>
    </location>
</feature>
<evidence type="ECO:0000313" key="6">
    <source>
        <dbReference type="EMBL" id="SDY10830.1"/>
    </source>
</evidence>
<gene>
    <name evidence="6" type="ORF">SAMN05421643_103255</name>
</gene>
<dbReference type="InterPro" id="IPR003313">
    <property type="entry name" value="AraC-bd"/>
</dbReference>
<evidence type="ECO:0000256" key="4">
    <source>
        <dbReference type="ARBA" id="ARBA00023163"/>
    </source>
</evidence>
<keyword evidence="7" id="KW-1185">Reference proteome</keyword>
<dbReference type="InterPro" id="IPR018060">
    <property type="entry name" value="HTH_AraC"/>
</dbReference>
<dbReference type="InterPro" id="IPR009057">
    <property type="entry name" value="Homeodomain-like_sf"/>
</dbReference>
<dbReference type="PANTHER" id="PTHR46796">
    <property type="entry name" value="HTH-TYPE TRANSCRIPTIONAL ACTIVATOR RHAS-RELATED"/>
    <property type="match status" value="1"/>
</dbReference>
<dbReference type="Proteomes" id="UP000199035">
    <property type="component" value="Unassembled WGS sequence"/>
</dbReference>
<evidence type="ECO:0000256" key="1">
    <source>
        <dbReference type="ARBA" id="ARBA00023015"/>
    </source>
</evidence>
<keyword evidence="4" id="KW-0804">Transcription</keyword>
<accession>A0A1H3H666</accession>
<dbReference type="SMART" id="SM00342">
    <property type="entry name" value="HTH_ARAC"/>
    <property type="match status" value="1"/>
</dbReference>
<evidence type="ECO:0000256" key="2">
    <source>
        <dbReference type="ARBA" id="ARBA00023125"/>
    </source>
</evidence>
<dbReference type="Gene3D" id="1.10.10.60">
    <property type="entry name" value="Homeodomain-like"/>
    <property type="match status" value="2"/>
</dbReference>
<dbReference type="InterPro" id="IPR037923">
    <property type="entry name" value="HTH-like"/>
</dbReference>
<dbReference type="PROSITE" id="PS01124">
    <property type="entry name" value="HTH_ARAC_FAMILY_2"/>
    <property type="match status" value="1"/>
</dbReference>
<reference evidence="7" key="1">
    <citation type="submission" date="2016-10" db="EMBL/GenBank/DDBJ databases">
        <authorList>
            <person name="Varghese N."/>
            <person name="Submissions S."/>
        </authorList>
    </citation>
    <scope>NUCLEOTIDE SEQUENCE [LARGE SCALE GENOMIC DNA]</scope>
    <source>
        <strain evidence="7">ANC 5109</strain>
    </source>
</reference>
<keyword evidence="3" id="KW-0010">Activator</keyword>
<dbReference type="SUPFAM" id="SSF46689">
    <property type="entry name" value="Homeodomain-like"/>
    <property type="match status" value="1"/>
</dbReference>
<protein>
    <submittedName>
        <fullName evidence="6">AraC-like ligand binding domain-containing protein</fullName>
    </submittedName>
</protein>
<dbReference type="InterPro" id="IPR020449">
    <property type="entry name" value="Tscrpt_reg_AraC-type_HTH"/>
</dbReference>
<dbReference type="Pfam" id="PF02311">
    <property type="entry name" value="AraC_binding"/>
    <property type="match status" value="1"/>
</dbReference>
<dbReference type="RefSeq" id="WP_213030958.1">
    <property type="nucleotide sequence ID" value="NZ_FNPK01000003.1"/>
</dbReference>
<dbReference type="PANTHER" id="PTHR46796:SF2">
    <property type="entry name" value="TRANSCRIPTIONAL REGULATORY PROTEIN"/>
    <property type="match status" value="1"/>
</dbReference>
<dbReference type="SUPFAM" id="SSF51215">
    <property type="entry name" value="Regulatory protein AraC"/>
    <property type="match status" value="1"/>
</dbReference>
<evidence type="ECO:0000259" key="5">
    <source>
        <dbReference type="PROSITE" id="PS01124"/>
    </source>
</evidence>
<dbReference type="GO" id="GO:0043565">
    <property type="term" value="F:sequence-specific DNA binding"/>
    <property type="evidence" value="ECO:0007669"/>
    <property type="project" value="InterPro"/>
</dbReference>
<dbReference type="STRING" id="595670.SAMN05421643_103255"/>